<evidence type="ECO:0000313" key="1">
    <source>
        <dbReference type="EMBL" id="VXB34832.1"/>
    </source>
</evidence>
<dbReference type="AlphaFoldDB" id="A0A653PYD1"/>
<dbReference type="EMBL" id="CABWLH010000009">
    <property type="protein sequence ID" value="VXB34832.1"/>
    <property type="molecule type" value="Genomic_DNA"/>
</dbReference>
<protein>
    <submittedName>
        <fullName evidence="1">Uncharacterized protein</fullName>
    </submittedName>
</protein>
<reference evidence="1 2" key="1">
    <citation type="submission" date="2019-10" db="EMBL/GenBank/DDBJ databases">
        <authorList>
            <person name="Karimi E."/>
        </authorList>
    </citation>
    <scope>NUCLEOTIDE SEQUENCE [LARGE SCALE GENOMIC DNA]</scope>
    <source>
        <strain evidence="1">Bacillus sp. 348</strain>
    </source>
</reference>
<sequence length="45" mass="5176">MNHLDMNNPKVNVRGADKKVERDMLPAVPHLKPLCKTHKGFFSFN</sequence>
<accession>A0A653PYD1</accession>
<gene>
    <name evidence="1" type="ORF">BACI348_40530</name>
</gene>
<dbReference type="Proteomes" id="UP000433089">
    <property type="component" value="Unassembled WGS sequence"/>
</dbReference>
<proteinExistence type="predicted"/>
<name>A0A653PYD1_BACAB</name>
<organism evidence="1 2">
    <name type="scientific">Bacillus altitudinis</name>
    <dbReference type="NCBI Taxonomy" id="293387"/>
    <lineage>
        <taxon>Bacteria</taxon>
        <taxon>Bacillati</taxon>
        <taxon>Bacillota</taxon>
        <taxon>Bacilli</taxon>
        <taxon>Bacillales</taxon>
        <taxon>Bacillaceae</taxon>
        <taxon>Bacillus</taxon>
    </lineage>
</organism>
<evidence type="ECO:0000313" key="2">
    <source>
        <dbReference type="Proteomes" id="UP000433089"/>
    </source>
</evidence>